<sequence length="62" mass="7119">MPRTLSRSEVEQFKAQLCAAAERLIERRGSTDFTMRELATEPGFQKLRAAQIEALINGLRRR</sequence>
<gene>
    <name evidence="1" type="ORF">BJ122_10273</name>
</gene>
<dbReference type="Proteomes" id="UP000248148">
    <property type="component" value="Unassembled WGS sequence"/>
</dbReference>
<dbReference type="EMBL" id="QJTI01000002">
    <property type="protein sequence ID" value="PYF04848.1"/>
    <property type="molecule type" value="Genomic_DNA"/>
</dbReference>
<dbReference type="OrthoDB" id="2356263at2"/>
<evidence type="ECO:0000313" key="1">
    <source>
        <dbReference type="EMBL" id="PYF04848.1"/>
    </source>
</evidence>
<keyword evidence="2" id="KW-1185">Reference proteome</keyword>
<accession>A0A318TPB4</accession>
<dbReference type="RefSeq" id="WP_110779512.1">
    <property type="nucleotide sequence ID" value="NZ_QJTI01000002.1"/>
</dbReference>
<evidence type="ECO:0000313" key="2">
    <source>
        <dbReference type="Proteomes" id="UP000248148"/>
    </source>
</evidence>
<organism evidence="1 2">
    <name type="scientific">Rhodopseudomonas faecalis</name>
    <dbReference type="NCBI Taxonomy" id="99655"/>
    <lineage>
        <taxon>Bacteria</taxon>
        <taxon>Pseudomonadati</taxon>
        <taxon>Pseudomonadota</taxon>
        <taxon>Alphaproteobacteria</taxon>
        <taxon>Hyphomicrobiales</taxon>
        <taxon>Nitrobacteraceae</taxon>
        <taxon>Rhodopseudomonas</taxon>
    </lineage>
</organism>
<reference evidence="1 2" key="1">
    <citation type="submission" date="2018-06" db="EMBL/GenBank/DDBJ databases">
        <title>Genomic Encyclopedia of Archaeal and Bacterial Type Strains, Phase II (KMG-II): from individual species to whole genera.</title>
        <authorList>
            <person name="Goeker M."/>
        </authorList>
    </citation>
    <scope>NUCLEOTIDE SEQUENCE [LARGE SCALE GENOMIC DNA]</scope>
    <source>
        <strain evidence="1 2">JCM 11668</strain>
    </source>
</reference>
<proteinExistence type="predicted"/>
<protein>
    <submittedName>
        <fullName evidence="1">Uncharacterized protein</fullName>
    </submittedName>
</protein>
<comment type="caution">
    <text evidence="1">The sequence shown here is derived from an EMBL/GenBank/DDBJ whole genome shotgun (WGS) entry which is preliminary data.</text>
</comment>
<dbReference type="AlphaFoldDB" id="A0A318TPB4"/>
<name>A0A318TPB4_9BRAD</name>